<dbReference type="Proteomes" id="UP001230188">
    <property type="component" value="Unassembled WGS sequence"/>
</dbReference>
<evidence type="ECO:0000313" key="1">
    <source>
        <dbReference type="EMBL" id="KAJ8598513.1"/>
    </source>
</evidence>
<sequence>MSVGSTERTPYYTSDIAAERAELPTYTNANESALGFTDASAELPADVSANENADASAELPADACTELPADANANASADTNAKLPANRNAELPAVVNAELPAFVSANIPALVRAELRAILNAELPALANAKLRALLRADAVVHAESLAADCARRRGNRLHANERNAEPRAERRGINKLNAESRAEFHGFYELNAKPSAERMERREQLCVDNIDEYVVGESTTLDVEHRSHALATSATILRVLNSSQSPPWDPCVSVADDPDIQRAALTSNNLGGQGPRAGEAAMRFSGVMTGVDLVVTASEYQAANASFNGKWQGQFAQINVAANTTAYLTFEFTEELSDFVLTFYDLDVDRKQKEQLCVSADAYVLRDTTSLLVEDVECGRQFTATAPGFLCDNPTEDLSLVTCDECEQCNAENEIFFPIDLSERAVMIGFEKTKSFDLALTVLCEEDCEGRGRNFLFGGQSALCAWPSPAPTTVPTPDPWDPCVSVADDPDIQPAALTSNNLGGQGPRAGEAAMRFSGVMTGVDLVVTASEYQAANASFNGKWHGQFAQINVAANTTAYLTFEFTEELSDFVLTFYDLDVDRKQKEQLCVSADAYVLRDTTSLLVEDVECGRQFTATAPGFLCDNPTEDLSLVTCDECEQCNAENEILFPIDLSERAVMIGFEKTKSFDLALTVLCEEDCEGRGRNFLFGGQSALCAWPSPAPTTVPTPDPWDPCVSVADDPDIQPAALTSNNLGGQGPRAGEAAMRFSGVMTGVDLVVTASEYQAANASFNGKWHGQFAQINVAANTTAYLTFEFTEELSDFVLTFYDLDVDRKQKEQLCVSADAYVLRDTTSLLVEDVECGRQFTATAPGFLCDNPTEDLSLVTCDECEQCNAENEIFFPIDLSERAVMIGFEKTKSFDLALTVLCEEDCEGRGRNFLFGGQSALCAWPSPAPTTVPTPDPWDPCVSVADDPDIQPAALTSNNLGGQGPRAGEAAMRFSGVMTGVDLVVTASEYQAANASFNGKWHGQFAQINVAANTTAYLTFEFTEELSDFVLTFYDLDVDRKQKEQLCCNAENEIFFPIDLSERAVMIGFEKTKSFDLALTVLCEEDCEGRGRNFLFGGQSALCAWPSPAPTSGALVYDASDSLTLTTDLTSVNLTAALCISGDPCASRVETFARGVYELTPPTTTLDFGHAHAHNHAIIDPLAEGALGTNRESERERVTDGDVLAEYDVLADSRADFDAVAERNAIT</sequence>
<comment type="caution">
    <text evidence="1">The sequence shown here is derived from an EMBL/GenBank/DDBJ whole genome shotgun (WGS) entry which is preliminary data.</text>
</comment>
<name>A0AAD7XGL1_9STRA</name>
<gene>
    <name evidence="1" type="ORF">CTAYLR_001382</name>
</gene>
<evidence type="ECO:0000313" key="2">
    <source>
        <dbReference type="Proteomes" id="UP001230188"/>
    </source>
</evidence>
<proteinExistence type="predicted"/>
<keyword evidence="2" id="KW-1185">Reference proteome</keyword>
<accession>A0AAD7XGL1</accession>
<reference evidence="1" key="1">
    <citation type="submission" date="2023-01" db="EMBL/GenBank/DDBJ databases">
        <title>Metagenome sequencing of chrysophaentin producing Chrysophaeum taylorii.</title>
        <authorList>
            <person name="Davison J."/>
            <person name="Bewley C."/>
        </authorList>
    </citation>
    <scope>NUCLEOTIDE SEQUENCE</scope>
    <source>
        <strain evidence="1">NIES-1699</strain>
    </source>
</reference>
<dbReference type="AlphaFoldDB" id="A0AAD7XGL1"/>
<organism evidence="1 2">
    <name type="scientific">Chrysophaeum taylorii</name>
    <dbReference type="NCBI Taxonomy" id="2483200"/>
    <lineage>
        <taxon>Eukaryota</taxon>
        <taxon>Sar</taxon>
        <taxon>Stramenopiles</taxon>
        <taxon>Ochrophyta</taxon>
        <taxon>Pelagophyceae</taxon>
        <taxon>Pelagomonadales</taxon>
        <taxon>Pelagomonadaceae</taxon>
        <taxon>Chrysophaeum</taxon>
    </lineage>
</organism>
<dbReference type="EMBL" id="JAQMWT010000671">
    <property type="protein sequence ID" value="KAJ8598513.1"/>
    <property type="molecule type" value="Genomic_DNA"/>
</dbReference>
<protein>
    <submittedName>
        <fullName evidence="1">Uncharacterized protein</fullName>
    </submittedName>
</protein>